<feature type="non-terminal residue" evidence="1">
    <location>
        <position position="1"/>
    </location>
</feature>
<reference evidence="1" key="1">
    <citation type="journal article" date="2019" name="Sci. Rep.">
        <title>Draft genome of Tanacetum cinerariifolium, the natural source of mosquito coil.</title>
        <authorList>
            <person name="Yamashiro T."/>
            <person name="Shiraishi A."/>
            <person name="Satake H."/>
            <person name="Nakayama K."/>
        </authorList>
    </citation>
    <scope>NUCLEOTIDE SEQUENCE</scope>
</reference>
<proteinExistence type="predicted"/>
<gene>
    <name evidence="1" type="ORF">Tci_930517</name>
</gene>
<feature type="non-terminal residue" evidence="1">
    <location>
        <position position="82"/>
    </location>
</feature>
<comment type="caution">
    <text evidence="1">The sequence shown here is derived from an EMBL/GenBank/DDBJ whole genome shotgun (WGS) entry which is preliminary data.</text>
</comment>
<name>A0A699XKK4_TANCI</name>
<accession>A0A699XKK4</accession>
<dbReference type="Gene3D" id="2.40.50.150">
    <property type="match status" value="1"/>
</dbReference>
<organism evidence="1">
    <name type="scientific">Tanacetum cinerariifolium</name>
    <name type="common">Dalmatian daisy</name>
    <name type="synonym">Chrysanthemum cinerariifolium</name>
    <dbReference type="NCBI Taxonomy" id="118510"/>
    <lineage>
        <taxon>Eukaryota</taxon>
        <taxon>Viridiplantae</taxon>
        <taxon>Streptophyta</taxon>
        <taxon>Embryophyta</taxon>
        <taxon>Tracheophyta</taxon>
        <taxon>Spermatophyta</taxon>
        <taxon>Magnoliopsida</taxon>
        <taxon>eudicotyledons</taxon>
        <taxon>Gunneridae</taxon>
        <taxon>Pentapetalae</taxon>
        <taxon>asterids</taxon>
        <taxon>campanulids</taxon>
        <taxon>Asterales</taxon>
        <taxon>Asteraceae</taxon>
        <taxon>Asteroideae</taxon>
        <taxon>Anthemideae</taxon>
        <taxon>Anthemidinae</taxon>
        <taxon>Tanacetum</taxon>
    </lineage>
</organism>
<dbReference type="AlphaFoldDB" id="A0A699XKK4"/>
<protein>
    <submittedName>
        <fullName evidence="1">Uncharacterized protein</fullName>
    </submittedName>
</protein>
<dbReference type="InterPro" id="IPR014724">
    <property type="entry name" value="RNA_pol_RPB2_OB-fold"/>
</dbReference>
<dbReference type="EMBL" id="BKCJ011854366">
    <property type="protein sequence ID" value="GFD58548.1"/>
    <property type="molecule type" value="Genomic_DNA"/>
</dbReference>
<dbReference type="GO" id="GO:0003899">
    <property type="term" value="F:DNA-directed RNA polymerase activity"/>
    <property type="evidence" value="ECO:0007669"/>
    <property type="project" value="InterPro"/>
</dbReference>
<evidence type="ECO:0000313" key="1">
    <source>
        <dbReference type="EMBL" id="GFD58548.1"/>
    </source>
</evidence>
<sequence length="82" mass="8918">FGDKAGDVKDASLKAPPSLNGVVIGTKLFSRPKKDKNLRAKSKKEVEDLKEGYARELRGVKAIMIDKLVGLLEGKTSQGIKH</sequence>